<sequence length="122" mass="13562">MTAEREMRPQPIILEIPAHNPSSANPKAVSKVTAKEVRDANITASPQPQENTNHHHSHHSQHQHSTPPHTQQQQQQQQQQQHKTPSSHPKRDSIKTKSPTPKAVLDHVGPYLLGRTLGKGSS</sequence>
<proteinExistence type="predicted"/>
<organism evidence="2 3">
    <name type="scientific">Entomortierella chlamydospora</name>
    <dbReference type="NCBI Taxonomy" id="101097"/>
    <lineage>
        <taxon>Eukaryota</taxon>
        <taxon>Fungi</taxon>
        <taxon>Fungi incertae sedis</taxon>
        <taxon>Mucoromycota</taxon>
        <taxon>Mortierellomycotina</taxon>
        <taxon>Mortierellomycetes</taxon>
        <taxon>Mortierellales</taxon>
        <taxon>Mortierellaceae</taxon>
        <taxon>Entomortierella</taxon>
    </lineage>
</organism>
<feature type="compositionally biased region" description="Low complexity" evidence="1">
    <location>
        <begin position="63"/>
        <end position="87"/>
    </location>
</feature>
<protein>
    <submittedName>
        <fullName evidence="2">Uncharacterized protein</fullName>
    </submittedName>
</protein>
<feature type="non-terminal residue" evidence="2">
    <location>
        <position position="122"/>
    </location>
</feature>
<accession>A0A9P6MTI8</accession>
<feature type="region of interest" description="Disordered" evidence="1">
    <location>
        <begin position="1"/>
        <end position="122"/>
    </location>
</feature>
<name>A0A9P6MTI8_9FUNG</name>
<feature type="compositionally biased region" description="Polar residues" evidence="1">
    <location>
        <begin position="42"/>
        <end position="51"/>
    </location>
</feature>
<dbReference type="Proteomes" id="UP000703661">
    <property type="component" value="Unassembled WGS sequence"/>
</dbReference>
<comment type="caution">
    <text evidence="2">The sequence shown here is derived from an EMBL/GenBank/DDBJ whole genome shotgun (WGS) entry which is preliminary data.</text>
</comment>
<dbReference type="AlphaFoldDB" id="A0A9P6MTI8"/>
<evidence type="ECO:0000313" key="2">
    <source>
        <dbReference type="EMBL" id="KAG0011938.1"/>
    </source>
</evidence>
<dbReference type="EMBL" id="JAAAID010001063">
    <property type="protein sequence ID" value="KAG0011938.1"/>
    <property type="molecule type" value="Genomic_DNA"/>
</dbReference>
<reference evidence="2" key="1">
    <citation type="journal article" date="2020" name="Fungal Divers.">
        <title>Resolving the Mortierellaceae phylogeny through synthesis of multi-gene phylogenetics and phylogenomics.</title>
        <authorList>
            <person name="Vandepol N."/>
            <person name="Liber J."/>
            <person name="Desiro A."/>
            <person name="Na H."/>
            <person name="Kennedy M."/>
            <person name="Barry K."/>
            <person name="Grigoriev I.V."/>
            <person name="Miller A.N."/>
            <person name="O'Donnell K."/>
            <person name="Stajich J.E."/>
            <person name="Bonito G."/>
        </authorList>
    </citation>
    <scope>NUCLEOTIDE SEQUENCE</scope>
    <source>
        <strain evidence="2">NRRL 2769</strain>
    </source>
</reference>
<evidence type="ECO:0000313" key="3">
    <source>
        <dbReference type="Proteomes" id="UP000703661"/>
    </source>
</evidence>
<gene>
    <name evidence="2" type="ORF">BGZ80_000317</name>
</gene>
<keyword evidence="3" id="KW-1185">Reference proteome</keyword>
<evidence type="ECO:0000256" key="1">
    <source>
        <dbReference type="SAM" id="MobiDB-lite"/>
    </source>
</evidence>